<reference evidence="3" key="1">
    <citation type="submission" date="2017-06" db="EMBL/GenBank/DDBJ databases">
        <authorList>
            <person name="Varghese N."/>
            <person name="Submissions S."/>
        </authorList>
    </citation>
    <scope>NUCLEOTIDE SEQUENCE [LARGE SCALE GENOMIC DNA]</scope>
    <source>
        <strain evidence="3">JCM 23211</strain>
    </source>
</reference>
<organism evidence="2 3">
    <name type="scientific">Rhodococcoides kyotonense</name>
    <dbReference type="NCBI Taxonomy" id="398843"/>
    <lineage>
        <taxon>Bacteria</taxon>
        <taxon>Bacillati</taxon>
        <taxon>Actinomycetota</taxon>
        <taxon>Actinomycetes</taxon>
        <taxon>Mycobacteriales</taxon>
        <taxon>Nocardiaceae</taxon>
        <taxon>Rhodococcoides</taxon>
    </lineage>
</organism>
<dbReference type="RefSeq" id="WP_089251859.1">
    <property type="nucleotide sequence ID" value="NZ_FZOW01000023.1"/>
</dbReference>
<feature type="domain" description="Integrase catalytic" evidence="1">
    <location>
        <begin position="120"/>
        <end position="294"/>
    </location>
</feature>
<protein>
    <submittedName>
        <fullName evidence="2">Transposase</fullName>
    </submittedName>
</protein>
<dbReference type="GO" id="GO:0015074">
    <property type="term" value="P:DNA integration"/>
    <property type="evidence" value="ECO:0007669"/>
    <property type="project" value="InterPro"/>
</dbReference>
<dbReference type="Gene3D" id="1.10.10.60">
    <property type="entry name" value="Homeodomain-like"/>
    <property type="match status" value="1"/>
</dbReference>
<evidence type="ECO:0000313" key="2">
    <source>
        <dbReference type="EMBL" id="SNT46703.1"/>
    </source>
</evidence>
<dbReference type="EMBL" id="FZOW01000023">
    <property type="protein sequence ID" value="SNT46703.1"/>
    <property type="molecule type" value="Genomic_DNA"/>
</dbReference>
<accession>A0A239MWT1</accession>
<dbReference type="SUPFAM" id="SSF53098">
    <property type="entry name" value="Ribonuclease H-like"/>
    <property type="match status" value="1"/>
</dbReference>
<dbReference type="Proteomes" id="UP000198327">
    <property type="component" value="Unassembled WGS sequence"/>
</dbReference>
<dbReference type="InterPro" id="IPR001584">
    <property type="entry name" value="Integrase_cat-core"/>
</dbReference>
<evidence type="ECO:0000313" key="3">
    <source>
        <dbReference type="Proteomes" id="UP000198327"/>
    </source>
</evidence>
<dbReference type="OrthoDB" id="2065409at2"/>
<evidence type="ECO:0000259" key="1">
    <source>
        <dbReference type="PROSITE" id="PS50994"/>
    </source>
</evidence>
<gene>
    <name evidence="2" type="ORF">SAMN05421642_12348</name>
</gene>
<name>A0A239MWT1_9NOCA</name>
<dbReference type="AlphaFoldDB" id="A0A239MWT1"/>
<dbReference type="PROSITE" id="PS50994">
    <property type="entry name" value="INTEGRASE"/>
    <property type="match status" value="1"/>
</dbReference>
<sequence>MLTREEDVEMHALHKRGWKIADIARHTGRDRKTIRSYLNGTTAPGVRKRSIPDPFDVFLAYVTARLIDDPHLWVRTLCDELEDLGYAMSYQTLSRKIRELKLRPICQACLTATERPNAVIDHLPGEETQWDWVDLPNPPASRGWGSTAHLFVGTLACSGKWRGILAPDMTQPRVVDGLDRICRGLGGITRVWRFDRMATVCHPDTGRVTASFAGVAKYYGTSVAICPPRRGNRKGAVEKSNHTAAQRWWRTLPDDVTVEQAQARLDRFCCLRGDTRLRPTKDGKASVATIATAEGLHPMPATAYPATLTTERVVSRQALVSYRGNRYSVPPELASAQVTVNQVLGTDVIDIVTASGITIARHHLAADGTGTMVRDHGHTYALEQAAMADANTGRPHRREERIPPGSDALAAADRLRTNSGATPFAAETGDENASDTKESAAAGATVYDLSIYEHAARGRNTLR</sequence>
<dbReference type="InterPro" id="IPR054353">
    <property type="entry name" value="IstA-like_C"/>
</dbReference>
<dbReference type="InterPro" id="IPR012337">
    <property type="entry name" value="RNaseH-like_sf"/>
</dbReference>
<proteinExistence type="predicted"/>
<dbReference type="STRING" id="398843.A3K89_21265"/>
<dbReference type="PANTHER" id="PTHR35004:SF7">
    <property type="entry name" value="INTEGRASE PROTEIN"/>
    <property type="match status" value="1"/>
</dbReference>
<keyword evidence="3" id="KW-1185">Reference proteome</keyword>
<dbReference type="PANTHER" id="PTHR35004">
    <property type="entry name" value="TRANSPOSASE RV3428C-RELATED"/>
    <property type="match status" value="1"/>
</dbReference>
<dbReference type="Pfam" id="PF22483">
    <property type="entry name" value="Mu-transpos_C_2"/>
    <property type="match status" value="1"/>
</dbReference>